<dbReference type="Proteomes" id="UP001201812">
    <property type="component" value="Unassembled WGS sequence"/>
</dbReference>
<keyword evidence="4" id="KW-0812">Transmembrane</keyword>
<evidence type="ECO:0000256" key="4">
    <source>
        <dbReference type="ARBA" id="ARBA00022692"/>
    </source>
</evidence>
<dbReference type="InterPro" id="IPR036458">
    <property type="entry name" value="Na:dicarbo_symporter_sf"/>
</dbReference>
<evidence type="ECO:0000256" key="1">
    <source>
        <dbReference type="ARBA" id="ARBA00004141"/>
    </source>
</evidence>
<dbReference type="AlphaFoldDB" id="A0AAD4MHJ2"/>
<evidence type="ECO:0000313" key="9">
    <source>
        <dbReference type="Proteomes" id="UP001201812"/>
    </source>
</evidence>
<comment type="similarity">
    <text evidence="2 7">Belongs to the dicarboxylate/amino acid:cation symporter (DAACS) (TC 2.A.23) family.</text>
</comment>
<dbReference type="Gene3D" id="1.10.3860.10">
    <property type="entry name" value="Sodium:dicarboxylate symporter"/>
    <property type="match status" value="1"/>
</dbReference>
<reference evidence="8" key="1">
    <citation type="submission" date="2022-01" db="EMBL/GenBank/DDBJ databases">
        <title>Genome Sequence Resource for Two Populations of Ditylenchus destructor, the Migratory Endoparasitic Phytonematode.</title>
        <authorList>
            <person name="Zhang H."/>
            <person name="Lin R."/>
            <person name="Xie B."/>
        </authorList>
    </citation>
    <scope>NUCLEOTIDE SEQUENCE</scope>
    <source>
        <strain evidence="8">BazhouSP</strain>
    </source>
</reference>
<accession>A0AAD4MHJ2</accession>
<evidence type="ECO:0000256" key="6">
    <source>
        <dbReference type="ARBA" id="ARBA00023136"/>
    </source>
</evidence>
<dbReference type="GO" id="GO:0005886">
    <property type="term" value="C:plasma membrane"/>
    <property type="evidence" value="ECO:0007669"/>
    <property type="project" value="TreeGrafter"/>
</dbReference>
<protein>
    <recommendedName>
        <fullName evidence="7">Amino acid transporter</fullName>
    </recommendedName>
</protein>
<dbReference type="Pfam" id="PF00375">
    <property type="entry name" value="SDF"/>
    <property type="match status" value="1"/>
</dbReference>
<dbReference type="InterPro" id="IPR001991">
    <property type="entry name" value="Na-dicarboxylate_symporter"/>
</dbReference>
<sequence length="259" mass="28416">MTSKTRQIQGSTRRAMRACMQSESSAYSVLGIRPDSCAGHISDIRNRGFPGYITSLALPESGQDGNALYEAVTVIFIAQLNNVTLSIAEVITISFIATIASLGLNSAPAGLVSISVILRTVGLPTKDVSLIITVDWILDRIRTSINVLGDAFAASALSHYLERKLIQSNKFYEFDSEIRADPVTAKISYGNEHLESRNDPNKVRPMGDDLTEKPPQDIEIAGGGCCLSFIPNREKCKVRPCEHEFGRDLQQQLGKKDEW</sequence>
<dbReference type="InterPro" id="IPR050746">
    <property type="entry name" value="DAACS"/>
</dbReference>
<gene>
    <name evidence="8" type="ORF">DdX_19662</name>
</gene>
<organism evidence="8 9">
    <name type="scientific">Ditylenchus destructor</name>
    <dbReference type="NCBI Taxonomy" id="166010"/>
    <lineage>
        <taxon>Eukaryota</taxon>
        <taxon>Metazoa</taxon>
        <taxon>Ecdysozoa</taxon>
        <taxon>Nematoda</taxon>
        <taxon>Chromadorea</taxon>
        <taxon>Rhabditida</taxon>
        <taxon>Tylenchina</taxon>
        <taxon>Tylenchomorpha</taxon>
        <taxon>Sphaerularioidea</taxon>
        <taxon>Anguinidae</taxon>
        <taxon>Anguininae</taxon>
        <taxon>Ditylenchus</taxon>
    </lineage>
</organism>
<dbReference type="EMBL" id="JAKKPZ010000419">
    <property type="protein sequence ID" value="KAI1695284.1"/>
    <property type="molecule type" value="Genomic_DNA"/>
</dbReference>
<keyword evidence="7" id="KW-0769">Symport</keyword>
<evidence type="ECO:0000256" key="2">
    <source>
        <dbReference type="ARBA" id="ARBA00006148"/>
    </source>
</evidence>
<keyword evidence="6" id="KW-0472">Membrane</keyword>
<dbReference type="SUPFAM" id="SSF118215">
    <property type="entry name" value="Proton glutamate symport protein"/>
    <property type="match status" value="1"/>
</dbReference>
<dbReference type="PANTHER" id="PTHR11958:SF99">
    <property type="entry name" value="SODIUM-DEPENDENT EXCITATORY AMINO ACID TRANSPORTER GLT-6-RELATED"/>
    <property type="match status" value="1"/>
</dbReference>
<keyword evidence="9" id="KW-1185">Reference proteome</keyword>
<comment type="subcellular location">
    <subcellularLocation>
        <location evidence="1 7">Membrane</location>
        <topology evidence="1 7">Multi-pass membrane protein</topology>
    </subcellularLocation>
</comment>
<proteinExistence type="inferred from homology"/>
<comment type="caution">
    <text evidence="8">The sequence shown here is derived from an EMBL/GenBank/DDBJ whole genome shotgun (WGS) entry which is preliminary data.</text>
</comment>
<keyword evidence="3 7" id="KW-0813">Transport</keyword>
<dbReference type="GO" id="GO:0005313">
    <property type="term" value="F:L-glutamate transmembrane transporter activity"/>
    <property type="evidence" value="ECO:0007669"/>
    <property type="project" value="TreeGrafter"/>
</dbReference>
<name>A0AAD4MHJ2_9BILA</name>
<evidence type="ECO:0000256" key="3">
    <source>
        <dbReference type="ARBA" id="ARBA00022448"/>
    </source>
</evidence>
<evidence type="ECO:0000256" key="7">
    <source>
        <dbReference type="RuleBase" id="RU361216"/>
    </source>
</evidence>
<dbReference type="GO" id="GO:0015175">
    <property type="term" value="F:neutral L-amino acid transmembrane transporter activity"/>
    <property type="evidence" value="ECO:0007669"/>
    <property type="project" value="TreeGrafter"/>
</dbReference>
<evidence type="ECO:0000313" key="8">
    <source>
        <dbReference type="EMBL" id="KAI1695284.1"/>
    </source>
</evidence>
<evidence type="ECO:0000256" key="5">
    <source>
        <dbReference type="ARBA" id="ARBA00022989"/>
    </source>
</evidence>
<dbReference type="PANTHER" id="PTHR11958">
    <property type="entry name" value="SODIUM/DICARBOXYLATE SYMPORTER-RELATED"/>
    <property type="match status" value="1"/>
</dbReference>
<keyword evidence="5" id="KW-1133">Transmembrane helix</keyword>
<dbReference type="GO" id="GO:0015501">
    <property type="term" value="F:glutamate:sodium symporter activity"/>
    <property type="evidence" value="ECO:0007669"/>
    <property type="project" value="TreeGrafter"/>
</dbReference>
<dbReference type="PRINTS" id="PR00173">
    <property type="entry name" value="EDTRNSPORT"/>
</dbReference>